<name>A0A511JNZ3_9CELL</name>
<proteinExistence type="predicted"/>
<evidence type="ECO:0000313" key="2">
    <source>
        <dbReference type="Proteomes" id="UP000321049"/>
    </source>
</evidence>
<sequence>MRVDLQPETDLLEDRVGLVPPGLAGLHVCFVLELAVVHDLADGRTSVRCHLDEVEVGVLRQAQGVLHADDADLLAVGADQADLGDADPIVDAGLADVVLL</sequence>
<dbReference type="EMBL" id="BJWH01000020">
    <property type="protein sequence ID" value="GEL99659.1"/>
    <property type="molecule type" value="Genomic_DNA"/>
</dbReference>
<protein>
    <submittedName>
        <fullName evidence="1">Uncharacterized protein</fullName>
    </submittedName>
</protein>
<evidence type="ECO:0000313" key="1">
    <source>
        <dbReference type="EMBL" id="GEL99659.1"/>
    </source>
</evidence>
<organism evidence="1 2">
    <name type="scientific">Cellulomonas terrae</name>
    <dbReference type="NCBI Taxonomy" id="311234"/>
    <lineage>
        <taxon>Bacteria</taxon>
        <taxon>Bacillati</taxon>
        <taxon>Actinomycetota</taxon>
        <taxon>Actinomycetes</taxon>
        <taxon>Micrococcales</taxon>
        <taxon>Cellulomonadaceae</taxon>
        <taxon>Cellulomonas</taxon>
    </lineage>
</organism>
<dbReference type="AlphaFoldDB" id="A0A511JNZ3"/>
<dbReference type="Proteomes" id="UP000321049">
    <property type="component" value="Unassembled WGS sequence"/>
</dbReference>
<gene>
    <name evidence="1" type="ORF">CTE05_32060</name>
</gene>
<keyword evidence="2" id="KW-1185">Reference proteome</keyword>
<comment type="caution">
    <text evidence="1">The sequence shown here is derived from an EMBL/GenBank/DDBJ whole genome shotgun (WGS) entry which is preliminary data.</text>
</comment>
<reference evidence="1 2" key="1">
    <citation type="submission" date="2019-07" db="EMBL/GenBank/DDBJ databases">
        <title>Whole genome shotgun sequence of Cellulomonas terrae NBRC 100819.</title>
        <authorList>
            <person name="Hosoyama A."/>
            <person name="Uohara A."/>
            <person name="Ohji S."/>
            <person name="Ichikawa N."/>
        </authorList>
    </citation>
    <scope>NUCLEOTIDE SEQUENCE [LARGE SCALE GENOMIC DNA]</scope>
    <source>
        <strain evidence="1 2">NBRC 100819</strain>
    </source>
</reference>
<accession>A0A511JNZ3</accession>